<dbReference type="Proteomes" id="UP001139031">
    <property type="component" value="Unassembled WGS sequence"/>
</dbReference>
<protein>
    <submittedName>
        <fullName evidence="1">Uncharacterized protein</fullName>
    </submittedName>
</protein>
<accession>A0ABS7THW4</accession>
<proteinExistence type="predicted"/>
<name>A0ABS7THW4_9BACT</name>
<dbReference type="EMBL" id="JAIRAU010000001">
    <property type="protein sequence ID" value="MBZ5707804.1"/>
    <property type="molecule type" value="Genomic_DNA"/>
</dbReference>
<evidence type="ECO:0000313" key="1">
    <source>
        <dbReference type="EMBL" id="MBZ5707804.1"/>
    </source>
</evidence>
<keyword evidence="2" id="KW-1185">Reference proteome</keyword>
<evidence type="ECO:0000313" key="2">
    <source>
        <dbReference type="Proteomes" id="UP001139031"/>
    </source>
</evidence>
<organism evidence="1 2">
    <name type="scientific">Nannocystis pusilla</name>
    <dbReference type="NCBI Taxonomy" id="889268"/>
    <lineage>
        <taxon>Bacteria</taxon>
        <taxon>Pseudomonadati</taxon>
        <taxon>Myxococcota</taxon>
        <taxon>Polyangia</taxon>
        <taxon>Nannocystales</taxon>
        <taxon>Nannocystaceae</taxon>
        <taxon>Nannocystis</taxon>
    </lineage>
</organism>
<reference evidence="1" key="1">
    <citation type="submission" date="2021-08" db="EMBL/GenBank/DDBJ databases">
        <authorList>
            <person name="Stevens D.C."/>
        </authorList>
    </citation>
    <scope>NUCLEOTIDE SEQUENCE</scope>
    <source>
        <strain evidence="1">DSM 53165</strain>
    </source>
</reference>
<gene>
    <name evidence="1" type="ORF">K7C98_00935</name>
</gene>
<comment type="caution">
    <text evidence="1">The sequence shown here is derived from an EMBL/GenBank/DDBJ whole genome shotgun (WGS) entry which is preliminary data.</text>
</comment>
<dbReference type="RefSeq" id="WP_224189567.1">
    <property type="nucleotide sequence ID" value="NZ_JAIRAU010000001.1"/>
</dbReference>
<sequence>MEFMLGISTRVESRIRRARVEVFGAELDLCTRAVTVYWHRHGKAPLAIGEGTWLPLPEPMGDLRGRLIVDGIDRRTCAALESQLARGNQAWSYDAGPWIGAERAARAAGVDAYNAVMLRKVLWLFYRNRWPLQFADGCGWGSDGYAPLIASALADPARARARWELLILTGALQWPMTQGDLDRVAGEPHGEDFYAAP</sequence>